<dbReference type="CDD" id="cd07244">
    <property type="entry name" value="FosA"/>
    <property type="match status" value="1"/>
</dbReference>
<keyword evidence="4" id="KW-1185">Reference proteome</keyword>
<accession>A0A846ZNI0</accession>
<dbReference type="Proteomes" id="UP000541636">
    <property type="component" value="Unassembled WGS sequence"/>
</dbReference>
<dbReference type="RefSeq" id="WP_168609230.1">
    <property type="nucleotide sequence ID" value="NZ_JAAZQD010000003.1"/>
</dbReference>
<evidence type="ECO:0000313" key="3">
    <source>
        <dbReference type="EMBL" id="NKZ39138.1"/>
    </source>
</evidence>
<dbReference type="GO" id="GO:0046872">
    <property type="term" value="F:metal ion binding"/>
    <property type="evidence" value="ECO:0007669"/>
    <property type="project" value="UniProtKB-KW"/>
</dbReference>
<dbReference type="PROSITE" id="PS51819">
    <property type="entry name" value="VOC"/>
    <property type="match status" value="1"/>
</dbReference>
<dbReference type="EMBL" id="JAAZQD010000003">
    <property type="protein sequence ID" value="NKZ39138.1"/>
    <property type="molecule type" value="Genomic_DNA"/>
</dbReference>
<comment type="caution">
    <text evidence="3">The sequence shown here is derived from an EMBL/GenBank/DDBJ whole genome shotgun (WGS) entry which is preliminary data.</text>
</comment>
<dbReference type="PANTHER" id="PTHR36113">
    <property type="entry name" value="LYASE, PUTATIVE-RELATED-RELATED"/>
    <property type="match status" value="1"/>
</dbReference>
<keyword evidence="1" id="KW-0479">Metal-binding</keyword>
<evidence type="ECO:0000259" key="2">
    <source>
        <dbReference type="PROSITE" id="PS51819"/>
    </source>
</evidence>
<gene>
    <name evidence="3" type="ORF">HF690_09260</name>
</gene>
<dbReference type="PANTHER" id="PTHR36113:SF6">
    <property type="entry name" value="FOSFOMYCIN RESISTANCE PROTEIN FOSX"/>
    <property type="match status" value="1"/>
</dbReference>
<proteinExistence type="predicted"/>
<dbReference type="Gene3D" id="3.10.180.10">
    <property type="entry name" value="2,3-Dihydroxybiphenyl 1,2-Dioxygenase, domain 1"/>
    <property type="match status" value="1"/>
</dbReference>
<evidence type="ECO:0000256" key="1">
    <source>
        <dbReference type="ARBA" id="ARBA00022723"/>
    </source>
</evidence>
<dbReference type="InterPro" id="IPR037523">
    <property type="entry name" value="VOC_core"/>
</dbReference>
<protein>
    <submittedName>
        <fullName evidence="3">Glutathione transferase</fullName>
    </submittedName>
</protein>
<dbReference type="AlphaFoldDB" id="A0A846ZNI0"/>
<feature type="domain" description="VOC" evidence="2">
    <location>
        <begin position="6"/>
        <end position="117"/>
    </location>
</feature>
<dbReference type="InterPro" id="IPR029068">
    <property type="entry name" value="Glyas_Bleomycin-R_OHBP_Dase"/>
</dbReference>
<keyword evidence="3" id="KW-0808">Transferase</keyword>
<dbReference type="InterPro" id="IPR004360">
    <property type="entry name" value="Glyas_Fos-R_dOase_dom"/>
</dbReference>
<organism evidence="3 4">
    <name type="scientific">Oleiagrimonas citrea</name>
    <dbReference type="NCBI Taxonomy" id="1665687"/>
    <lineage>
        <taxon>Bacteria</taxon>
        <taxon>Pseudomonadati</taxon>
        <taxon>Pseudomonadota</taxon>
        <taxon>Gammaproteobacteria</taxon>
        <taxon>Lysobacterales</taxon>
        <taxon>Rhodanobacteraceae</taxon>
        <taxon>Oleiagrimonas</taxon>
    </lineage>
</organism>
<name>A0A846ZNI0_9GAMM</name>
<dbReference type="Pfam" id="PF00903">
    <property type="entry name" value="Glyoxalase"/>
    <property type="match status" value="1"/>
</dbReference>
<dbReference type="InterPro" id="IPR051332">
    <property type="entry name" value="Fosfomycin_Res_Enzymes"/>
</dbReference>
<sequence length="128" mass="14578">MHAILGINHVTLAVGDLARSFQFYVEVVGLKPMARWTRGAYLLAGNEWICLSQDDQTRDGPLPEYTHLAFTIDKPSFRRCSERIQAYGAARWRDNRSEGDSLYFLDPDGHKLEIHVGGLESRLAMLRE</sequence>
<reference evidence="3 4" key="1">
    <citation type="journal article" date="2017" name="Int. J. Syst. Evol. Microbiol.">
        <title>Oleiagrimonas citrea sp. nov., a marine bacterium isolated from tidal flat sediment and emended description of the genus Oleiagrimonas Fang et al. 2015 and Oleiagrimonas soli.</title>
        <authorList>
            <person name="Yang S.H."/>
            <person name="Seo H.S."/>
            <person name="Seong C.N."/>
            <person name="Kwon K.K."/>
        </authorList>
    </citation>
    <scope>NUCLEOTIDE SEQUENCE [LARGE SCALE GENOMIC DNA]</scope>
    <source>
        <strain evidence="3 4">MEBiC09124</strain>
    </source>
</reference>
<dbReference type="GO" id="GO:0016740">
    <property type="term" value="F:transferase activity"/>
    <property type="evidence" value="ECO:0007669"/>
    <property type="project" value="UniProtKB-KW"/>
</dbReference>
<evidence type="ECO:0000313" key="4">
    <source>
        <dbReference type="Proteomes" id="UP000541636"/>
    </source>
</evidence>
<dbReference type="SUPFAM" id="SSF54593">
    <property type="entry name" value="Glyoxalase/Bleomycin resistance protein/Dihydroxybiphenyl dioxygenase"/>
    <property type="match status" value="1"/>
</dbReference>